<dbReference type="eggNOG" id="ENOG502ZA44">
    <property type="taxonomic scope" value="Bacteria"/>
</dbReference>
<keyword evidence="3" id="KW-0583">PHB biosynthesis</keyword>
<comment type="caution">
    <text evidence="4">The sequence shown here is derived from an EMBL/GenBank/DDBJ whole genome shotgun (WGS) entry which is preliminary data.</text>
</comment>
<dbReference type="EMBL" id="ATHJ01000006">
    <property type="protein sequence ID" value="EPR45048.1"/>
    <property type="molecule type" value="Genomic_DNA"/>
</dbReference>
<comment type="pathway">
    <text evidence="1">Biopolymer metabolism; poly-(R)-3-hydroxybutanoate biosynthesis.</text>
</comment>
<reference evidence="4 5" key="1">
    <citation type="journal article" date="2013" name="Genome Announc.">
        <title>Draft genome sequences for three mercury-methylating, sulfate-reducing bacteria.</title>
        <authorList>
            <person name="Brown S.D."/>
            <person name="Hurt R.A.Jr."/>
            <person name="Gilmour C.C."/>
            <person name="Elias D.A."/>
        </authorList>
    </citation>
    <scope>NUCLEOTIDE SEQUENCE [LARGE SCALE GENOMIC DNA]</scope>
    <source>
        <strain evidence="4 5">DSM 2059</strain>
    </source>
</reference>
<protein>
    <recommendedName>
        <fullName evidence="2">Poly(3-hydroxyalkanoate) polymerase subunit PhaE</fullName>
    </recommendedName>
</protein>
<evidence type="ECO:0000256" key="2">
    <source>
        <dbReference type="ARBA" id="ARBA00019066"/>
    </source>
</evidence>
<name>S7VKE6_DESML</name>
<evidence type="ECO:0000256" key="1">
    <source>
        <dbReference type="ARBA" id="ARBA00004683"/>
    </source>
</evidence>
<dbReference type="Pfam" id="PF09712">
    <property type="entry name" value="PHA_synth_III_E"/>
    <property type="match status" value="1"/>
</dbReference>
<gene>
    <name evidence="4" type="ORF">dsmv_3716</name>
</gene>
<sequence>MDGRSKDSTNSEPLAGEWMKQFTAFWETMTQAGAGTFMPNGMPGKAQQEKLRKHWETGGKIFQAMTAFLNKPETLEGMLKGLDAAPDLLSQLVRQSWEGYFDLQRQWLERAAKMGSETRAYSFEDIDQDTFKFVRELYEKEFRKFLQIPQLGLTRFHQERFNEMIDCHNLFQTAIAEFIYIFYVPIEKTTAVMQEKLEAMAEAGELHDDFRTYYNMWIKTLEGHYMTLLKSPEYTQVMDNTIAALVKYKTAREDFVCDMLHNLPIPTHRDMDALYKDFYVLKKKVRELSRKLDNRLSEEPALESE</sequence>
<keyword evidence="5" id="KW-1185">Reference proteome</keyword>
<evidence type="ECO:0000256" key="3">
    <source>
        <dbReference type="ARBA" id="ARBA00022752"/>
    </source>
</evidence>
<dbReference type="Proteomes" id="UP000014977">
    <property type="component" value="Unassembled WGS sequence"/>
</dbReference>
<dbReference type="UniPathway" id="UPA00917"/>
<dbReference type="OrthoDB" id="9780807at2"/>
<dbReference type="STRING" id="897.B2D07_02700"/>
<proteinExistence type="predicted"/>
<evidence type="ECO:0000313" key="5">
    <source>
        <dbReference type="Proteomes" id="UP000014977"/>
    </source>
</evidence>
<evidence type="ECO:0000313" key="4">
    <source>
        <dbReference type="EMBL" id="EPR45048.1"/>
    </source>
</evidence>
<dbReference type="InterPro" id="IPR010123">
    <property type="entry name" value="PHA_synth_III_E"/>
</dbReference>
<dbReference type="GO" id="GO:0042619">
    <property type="term" value="P:poly-hydroxybutyrate biosynthetic process"/>
    <property type="evidence" value="ECO:0007669"/>
    <property type="project" value="UniProtKB-KW"/>
</dbReference>
<accession>S7VKE6</accession>
<dbReference type="AlphaFoldDB" id="S7VKE6"/>
<organism evidence="4 5">
    <name type="scientific">Desulfococcus multivorans DSM 2059</name>
    <dbReference type="NCBI Taxonomy" id="1121405"/>
    <lineage>
        <taxon>Bacteria</taxon>
        <taxon>Pseudomonadati</taxon>
        <taxon>Thermodesulfobacteriota</taxon>
        <taxon>Desulfobacteria</taxon>
        <taxon>Desulfobacterales</taxon>
        <taxon>Desulfococcaceae</taxon>
        <taxon>Desulfococcus</taxon>
    </lineage>
</organism>